<organism evidence="1">
    <name type="scientific">marine sediment metagenome</name>
    <dbReference type="NCBI Taxonomy" id="412755"/>
    <lineage>
        <taxon>unclassified sequences</taxon>
        <taxon>metagenomes</taxon>
        <taxon>ecological metagenomes</taxon>
    </lineage>
</organism>
<comment type="caution">
    <text evidence="1">The sequence shown here is derived from an EMBL/GenBank/DDBJ whole genome shotgun (WGS) entry which is preliminary data.</text>
</comment>
<evidence type="ECO:0000313" key="1">
    <source>
        <dbReference type="EMBL" id="GAG46706.1"/>
    </source>
</evidence>
<gene>
    <name evidence="1" type="ORF">S01H1_75057</name>
</gene>
<proteinExistence type="predicted"/>
<name>X0ZEC8_9ZZZZ</name>
<dbReference type="EMBL" id="BARS01050252">
    <property type="protein sequence ID" value="GAG46706.1"/>
    <property type="molecule type" value="Genomic_DNA"/>
</dbReference>
<accession>X0ZEC8</accession>
<reference evidence="1" key="1">
    <citation type="journal article" date="2014" name="Front. Microbiol.">
        <title>High frequency of phylogenetically diverse reductive dehalogenase-homologous genes in deep subseafloor sedimentary metagenomes.</title>
        <authorList>
            <person name="Kawai M."/>
            <person name="Futagami T."/>
            <person name="Toyoda A."/>
            <person name="Takaki Y."/>
            <person name="Nishi S."/>
            <person name="Hori S."/>
            <person name="Arai W."/>
            <person name="Tsubouchi T."/>
            <person name="Morono Y."/>
            <person name="Uchiyama I."/>
            <person name="Ito T."/>
            <person name="Fujiyama A."/>
            <person name="Inagaki F."/>
            <person name="Takami H."/>
        </authorList>
    </citation>
    <scope>NUCLEOTIDE SEQUENCE</scope>
    <source>
        <strain evidence="1">Expedition CK06-06</strain>
    </source>
</reference>
<sequence>MTKAQIKAEIATIRRCEKAIYDYQQRHNEWDERVGLYQAYNILRRKRKRLGKKLKNESH</sequence>
<protein>
    <submittedName>
        <fullName evidence="1">Uncharacterized protein</fullName>
    </submittedName>
</protein>
<dbReference type="AlphaFoldDB" id="X0ZEC8"/>